<dbReference type="GO" id="GO:0005829">
    <property type="term" value="C:cytosol"/>
    <property type="evidence" value="ECO:0007669"/>
    <property type="project" value="TreeGrafter"/>
</dbReference>
<evidence type="ECO:0000256" key="8">
    <source>
        <dbReference type="ARBA" id="ARBA00046140"/>
    </source>
</evidence>
<evidence type="ECO:0000256" key="9">
    <source>
        <dbReference type="RuleBase" id="RU003939"/>
    </source>
</evidence>
<comment type="subcellular location">
    <subcellularLocation>
        <location evidence="1">Virion</location>
    </subcellularLocation>
</comment>
<keyword evidence="5" id="KW-0426">Late protein</keyword>
<keyword evidence="4" id="KW-0235">DNA replication</keyword>
<evidence type="ECO:0000256" key="7">
    <source>
        <dbReference type="ARBA" id="ARBA00033227"/>
    </source>
</evidence>
<dbReference type="GO" id="GO:0030527">
    <property type="term" value="F:structural constituent of chromatin"/>
    <property type="evidence" value="ECO:0007669"/>
    <property type="project" value="InterPro"/>
</dbReference>
<evidence type="ECO:0000313" key="11">
    <source>
        <dbReference type="Proteomes" id="UP000318834"/>
    </source>
</evidence>
<protein>
    <recommendedName>
        <fullName evidence="3">Viral histone-like protein</fullName>
    </recommendedName>
    <alternativeName>
        <fullName evidence="7">DNA-binding protein pA104R</fullName>
    </alternativeName>
    <alternativeName>
        <fullName evidence="6">pA104R</fullName>
    </alternativeName>
</protein>
<dbReference type="EMBL" id="VBAP01000030">
    <property type="protein sequence ID" value="TMI76109.1"/>
    <property type="molecule type" value="Genomic_DNA"/>
</dbReference>
<comment type="caution">
    <text evidence="10">The sequence shown here is derived from an EMBL/GenBank/DDBJ whole genome shotgun (WGS) entry which is preliminary data.</text>
</comment>
<evidence type="ECO:0000256" key="2">
    <source>
        <dbReference type="ARBA" id="ARBA00011738"/>
    </source>
</evidence>
<dbReference type="PRINTS" id="PR01727">
    <property type="entry name" value="DNABINDINGHU"/>
</dbReference>
<dbReference type="Pfam" id="PF00216">
    <property type="entry name" value="Bac_DNA_binding"/>
    <property type="match status" value="1"/>
</dbReference>
<sequence length="96" mass="10658">MAKSMTKAKVADYLAGKLELPKKTVTMFLEEMAQLAYREAKNTFTLPGLGKLVLVNRKARMGRNPQTGEPIRIPAKRVVRFRVAKAAKDAILGNTK</sequence>
<name>A0A537IXR1_9BACT</name>
<dbReference type="SMART" id="SM00411">
    <property type="entry name" value="BHL"/>
    <property type="match status" value="1"/>
</dbReference>
<reference evidence="10 11" key="1">
    <citation type="journal article" date="2019" name="Nat. Microbiol.">
        <title>Mediterranean grassland soil C-N compound turnover is dependent on rainfall and depth, and is mediated by genomically divergent microorganisms.</title>
        <authorList>
            <person name="Diamond S."/>
            <person name="Andeer P.F."/>
            <person name="Li Z."/>
            <person name="Crits-Christoph A."/>
            <person name="Burstein D."/>
            <person name="Anantharaman K."/>
            <person name="Lane K.R."/>
            <person name="Thomas B.C."/>
            <person name="Pan C."/>
            <person name="Northen T.R."/>
            <person name="Banfield J.F."/>
        </authorList>
    </citation>
    <scope>NUCLEOTIDE SEQUENCE [LARGE SCALE GENOMIC DNA]</scope>
    <source>
        <strain evidence="10">NP_8</strain>
    </source>
</reference>
<evidence type="ECO:0000256" key="4">
    <source>
        <dbReference type="ARBA" id="ARBA00022705"/>
    </source>
</evidence>
<comment type="subunit">
    <text evidence="2">Homodimer.</text>
</comment>
<evidence type="ECO:0000256" key="6">
    <source>
        <dbReference type="ARBA" id="ARBA00033120"/>
    </source>
</evidence>
<dbReference type="GO" id="GO:0003677">
    <property type="term" value="F:DNA binding"/>
    <property type="evidence" value="ECO:0007669"/>
    <property type="project" value="UniProtKB-KW"/>
</dbReference>
<evidence type="ECO:0000256" key="1">
    <source>
        <dbReference type="ARBA" id="ARBA00004328"/>
    </source>
</evidence>
<dbReference type="PANTHER" id="PTHR33175:SF13">
    <property type="entry name" value="HISTONE-LIKE PROTEIN"/>
    <property type="match status" value="1"/>
</dbReference>
<dbReference type="GO" id="GO:0006260">
    <property type="term" value="P:DNA replication"/>
    <property type="evidence" value="ECO:0007669"/>
    <property type="project" value="UniProtKB-KW"/>
</dbReference>
<dbReference type="Gene3D" id="4.10.520.10">
    <property type="entry name" value="IHF-like DNA-binding proteins"/>
    <property type="match status" value="1"/>
</dbReference>
<gene>
    <name evidence="10" type="ORF">E6H05_04710</name>
</gene>
<dbReference type="InterPro" id="IPR010992">
    <property type="entry name" value="IHF-like_DNA-bd_dom_sf"/>
</dbReference>
<keyword evidence="10" id="KW-0238">DNA-binding</keyword>
<proteinExistence type="inferred from homology"/>
<comment type="function">
    <text evidence="8">DNA-binding protein that plays a critical role in nucleoid compaction, genome replication and DNA replication and transcription. Binds to both ssDNA and dsDNA with a binding site covering about 15 nucleotides. Displays DNA-supercoiling activity only when associated with the viral DNA topoisomerase 2.</text>
</comment>
<dbReference type="SUPFAM" id="SSF47729">
    <property type="entry name" value="IHF-like DNA-binding proteins"/>
    <property type="match status" value="1"/>
</dbReference>
<comment type="similarity">
    <text evidence="9">Belongs to the bacterial histone-like protein family.</text>
</comment>
<dbReference type="PANTHER" id="PTHR33175">
    <property type="entry name" value="DNA-BINDING PROTEIN HU"/>
    <property type="match status" value="1"/>
</dbReference>
<evidence type="ECO:0000256" key="3">
    <source>
        <dbReference type="ARBA" id="ARBA00016145"/>
    </source>
</evidence>
<dbReference type="AlphaFoldDB" id="A0A537IXR1"/>
<organism evidence="10 11">
    <name type="scientific">Candidatus Segetimicrobium genomatis</name>
    <dbReference type="NCBI Taxonomy" id="2569760"/>
    <lineage>
        <taxon>Bacteria</taxon>
        <taxon>Bacillati</taxon>
        <taxon>Candidatus Sysuimicrobiota</taxon>
        <taxon>Candidatus Sysuimicrobiia</taxon>
        <taxon>Candidatus Sysuimicrobiales</taxon>
        <taxon>Candidatus Segetimicrobiaceae</taxon>
        <taxon>Candidatus Segetimicrobium</taxon>
    </lineage>
</organism>
<evidence type="ECO:0000313" key="10">
    <source>
        <dbReference type="EMBL" id="TMI76109.1"/>
    </source>
</evidence>
<dbReference type="CDD" id="cd00591">
    <property type="entry name" value="HU_IHF"/>
    <property type="match status" value="1"/>
</dbReference>
<evidence type="ECO:0000256" key="5">
    <source>
        <dbReference type="ARBA" id="ARBA00022921"/>
    </source>
</evidence>
<dbReference type="InterPro" id="IPR000119">
    <property type="entry name" value="Hist_DNA-bd"/>
</dbReference>
<accession>A0A537IXR1</accession>
<dbReference type="Proteomes" id="UP000318834">
    <property type="component" value="Unassembled WGS sequence"/>
</dbReference>